<keyword evidence="1" id="KW-0812">Transmembrane</keyword>
<feature type="transmembrane region" description="Helical" evidence="1">
    <location>
        <begin position="54"/>
        <end position="72"/>
    </location>
</feature>
<dbReference type="AlphaFoldDB" id="A0A7C2XNI9"/>
<organism evidence="2">
    <name type="scientific">Desulfurivibrio alkaliphilus</name>
    <dbReference type="NCBI Taxonomy" id="427923"/>
    <lineage>
        <taxon>Bacteria</taxon>
        <taxon>Pseudomonadati</taxon>
        <taxon>Thermodesulfobacteriota</taxon>
        <taxon>Desulfobulbia</taxon>
        <taxon>Desulfobulbales</taxon>
        <taxon>Desulfobulbaceae</taxon>
        <taxon>Desulfurivibrio</taxon>
    </lineage>
</organism>
<name>A0A7C2XNI9_9BACT</name>
<dbReference type="EMBL" id="DSDS01000191">
    <property type="protein sequence ID" value="HET98712.1"/>
    <property type="molecule type" value="Genomic_DNA"/>
</dbReference>
<dbReference type="Proteomes" id="UP000885986">
    <property type="component" value="Unassembled WGS sequence"/>
</dbReference>
<reference evidence="2" key="1">
    <citation type="journal article" date="2020" name="mSystems">
        <title>Genome- and Community-Level Interaction Insights into Carbon Utilization and Element Cycling Functions of Hydrothermarchaeota in Hydrothermal Sediment.</title>
        <authorList>
            <person name="Zhou Z."/>
            <person name="Liu Y."/>
            <person name="Xu W."/>
            <person name="Pan J."/>
            <person name="Luo Z.H."/>
            <person name="Li M."/>
        </authorList>
    </citation>
    <scope>NUCLEOTIDE SEQUENCE [LARGE SCALE GENOMIC DNA]</scope>
    <source>
        <strain evidence="2">SpSt-1224</strain>
    </source>
</reference>
<keyword evidence="1" id="KW-0472">Membrane</keyword>
<proteinExistence type="predicted"/>
<sequence length="141" mass="16091">MNKRMEAAAKRYGLPHTMPPPVIYGAMVLGLLAAVSFRVLTIVETINPVLVRPLWYFAVVGYIFFFAYRYYITERRRRAILANRLLEKIRGQGQLSGDDRELVAYVLSSLVKSKENINYLFIVAVSLVVVVVDLVLTLYHP</sequence>
<evidence type="ECO:0000256" key="1">
    <source>
        <dbReference type="SAM" id="Phobius"/>
    </source>
</evidence>
<keyword evidence="1" id="KW-1133">Transmembrane helix</keyword>
<accession>A0A7C2XNI9</accession>
<gene>
    <name evidence="2" type="ORF">ENN98_08560</name>
</gene>
<evidence type="ECO:0000313" key="2">
    <source>
        <dbReference type="EMBL" id="HET98712.1"/>
    </source>
</evidence>
<protein>
    <submittedName>
        <fullName evidence="2">Uncharacterized protein</fullName>
    </submittedName>
</protein>
<comment type="caution">
    <text evidence="2">The sequence shown here is derived from an EMBL/GenBank/DDBJ whole genome shotgun (WGS) entry which is preliminary data.</text>
</comment>
<feature type="transmembrane region" description="Helical" evidence="1">
    <location>
        <begin position="21"/>
        <end position="42"/>
    </location>
</feature>
<feature type="transmembrane region" description="Helical" evidence="1">
    <location>
        <begin position="117"/>
        <end position="139"/>
    </location>
</feature>